<dbReference type="GO" id="GO:0006493">
    <property type="term" value="P:protein O-linked glycosylation"/>
    <property type="evidence" value="ECO:0007669"/>
    <property type="project" value="InterPro"/>
</dbReference>
<evidence type="ECO:0000313" key="12">
    <source>
        <dbReference type="Proteomes" id="UP000192761"/>
    </source>
</evidence>
<feature type="transmembrane region" description="Helical" evidence="8">
    <location>
        <begin position="392"/>
        <end position="411"/>
    </location>
</feature>
<feature type="transmembrane region" description="Helical" evidence="8">
    <location>
        <begin position="352"/>
        <end position="372"/>
    </location>
</feature>
<keyword evidence="6 8" id="KW-1133">Transmembrane helix</keyword>
<feature type="transmembrane region" description="Helical" evidence="8">
    <location>
        <begin position="266"/>
        <end position="285"/>
    </location>
</feature>
<dbReference type="EMBL" id="FWXD01000032">
    <property type="protein sequence ID" value="SMC29276.1"/>
    <property type="molecule type" value="Genomic_DNA"/>
</dbReference>
<accession>A0A1W1XZD1</accession>
<feature type="transmembrane region" description="Helical" evidence="8">
    <location>
        <begin position="306"/>
        <end position="322"/>
    </location>
</feature>
<evidence type="ECO:0000256" key="7">
    <source>
        <dbReference type="ARBA" id="ARBA00023136"/>
    </source>
</evidence>
<dbReference type="Proteomes" id="UP000192761">
    <property type="component" value="Unassembled WGS sequence"/>
</dbReference>
<keyword evidence="7 8" id="KW-0472">Membrane</keyword>
<feature type="transmembrane region" description="Helical" evidence="8">
    <location>
        <begin position="89"/>
        <end position="106"/>
    </location>
</feature>
<evidence type="ECO:0000313" key="11">
    <source>
        <dbReference type="EMBL" id="SMC29276.1"/>
    </source>
</evidence>
<keyword evidence="5 8" id="KW-0812">Transmembrane</keyword>
<dbReference type="InterPro" id="IPR050297">
    <property type="entry name" value="LipidA_mod_glycosyltrf_83"/>
</dbReference>
<evidence type="ECO:0000256" key="1">
    <source>
        <dbReference type="ARBA" id="ARBA00004651"/>
    </source>
</evidence>
<protein>
    <submittedName>
        <fullName evidence="11">4-amino-4-deoxy-L-arabinose transferase</fullName>
    </submittedName>
</protein>
<dbReference type="OrthoDB" id="9775035at2"/>
<evidence type="ECO:0000259" key="10">
    <source>
        <dbReference type="Pfam" id="PF18583"/>
    </source>
</evidence>
<name>A0A1W1XZD1_9NEIS</name>
<dbReference type="STRING" id="1121001.SAMN02745857_03733"/>
<keyword evidence="4 11" id="KW-0808">Transferase</keyword>
<evidence type="ECO:0000256" key="5">
    <source>
        <dbReference type="ARBA" id="ARBA00022692"/>
    </source>
</evidence>
<keyword evidence="12" id="KW-1185">Reference proteome</keyword>
<proteinExistence type="predicted"/>
<dbReference type="AlphaFoldDB" id="A0A1W1XZD1"/>
<feature type="domain" description="Aminoarabinose transferase C-terminal" evidence="10">
    <location>
        <begin position="450"/>
        <end position="554"/>
    </location>
</feature>
<reference evidence="11 12" key="1">
    <citation type="submission" date="2017-04" db="EMBL/GenBank/DDBJ databases">
        <authorList>
            <person name="Afonso C.L."/>
            <person name="Miller P.J."/>
            <person name="Scott M.A."/>
            <person name="Spackman E."/>
            <person name="Goraichik I."/>
            <person name="Dimitrov K.M."/>
            <person name="Suarez D.L."/>
            <person name="Swayne D.E."/>
        </authorList>
    </citation>
    <scope>NUCLEOTIDE SEQUENCE [LARGE SCALE GENOMIC DNA]</scope>
    <source>
        <strain evidence="11 12">DSM 23236</strain>
    </source>
</reference>
<dbReference type="GO" id="GO:0009103">
    <property type="term" value="P:lipopolysaccharide biosynthetic process"/>
    <property type="evidence" value="ECO:0007669"/>
    <property type="project" value="UniProtKB-ARBA"/>
</dbReference>
<evidence type="ECO:0000256" key="8">
    <source>
        <dbReference type="SAM" id="Phobius"/>
    </source>
</evidence>
<dbReference type="PANTHER" id="PTHR33908:SF3">
    <property type="entry name" value="UNDECAPRENYL PHOSPHATE-ALPHA-4-AMINO-4-DEOXY-L-ARABINOSE ARABINOSYL TRANSFERASE"/>
    <property type="match status" value="1"/>
</dbReference>
<comment type="subcellular location">
    <subcellularLocation>
        <location evidence="1">Cell membrane</location>
        <topology evidence="1">Multi-pass membrane protein</topology>
    </subcellularLocation>
</comment>
<feature type="transmembrane region" description="Helical" evidence="8">
    <location>
        <begin position="175"/>
        <end position="206"/>
    </location>
</feature>
<feature type="transmembrane region" description="Helical" evidence="8">
    <location>
        <begin position="218"/>
        <end position="238"/>
    </location>
</feature>
<dbReference type="PANTHER" id="PTHR33908">
    <property type="entry name" value="MANNOSYLTRANSFERASE YKCB-RELATED"/>
    <property type="match status" value="1"/>
</dbReference>
<evidence type="ECO:0000256" key="4">
    <source>
        <dbReference type="ARBA" id="ARBA00022679"/>
    </source>
</evidence>
<dbReference type="GO" id="GO:0000030">
    <property type="term" value="F:mannosyltransferase activity"/>
    <property type="evidence" value="ECO:0007669"/>
    <property type="project" value="InterPro"/>
</dbReference>
<dbReference type="Pfam" id="PF18583">
    <property type="entry name" value="Arnt_C"/>
    <property type="match status" value="1"/>
</dbReference>
<dbReference type="InterPro" id="IPR040845">
    <property type="entry name" value="Arnt_C"/>
</dbReference>
<feature type="transmembrane region" description="Helical" evidence="8">
    <location>
        <begin position="328"/>
        <end position="345"/>
    </location>
</feature>
<keyword evidence="3" id="KW-0328">Glycosyltransferase</keyword>
<dbReference type="GO" id="GO:0010041">
    <property type="term" value="P:response to iron(III) ion"/>
    <property type="evidence" value="ECO:0007669"/>
    <property type="project" value="TreeGrafter"/>
</dbReference>
<sequence>MQSIASSRWARWVALLLFAVLWFGTLGYRKLITPDEGRYAEIAREMVVTGDWTTPRLNGVKYFEKPALQYWMTAASFEVLGESEFSARLWPALTGFAAVLVVFATLRRLYRRDPDGEAIAWSGAALLGSCVWWIGNGHFLTLDMGVSAFLTMALCGFIWGQQDDASPSENRNAMLAAWAAMALATLSKGLIGLVIPGAALFFYTLWTRDWQVWVRMHFAKGIALFLAITAPWFVLVSMRNPEFAQFFFIHEHFQRYATDQARRLGAWYYFIPILLAGLLPWTALLPAVARQGWRKDTSVRFQPQRFLFAWAAFIFLFFSASSSKLPSYILPMFPALAMLAAPLLPKLGRKTIYGLMGTLAVSGVIVLIAAPFVAARAQDDAGAGGDAQYATWLYATGAVFLLAAAISTLLYRKFGNGAAIATLALSGLIAGQIPMVGHDVYAVRKSSAALAERVLPHLSDKNTLYTVRSYDQTLPFYLKRKLQFVEYVDEFALGQQVEPDKFIDFDTFIQRWNNEAAPVAVLEQDSYEALKARGLIMQILYSSPDDAKRLVVAKP</sequence>
<keyword evidence="2" id="KW-1003">Cell membrane</keyword>
<evidence type="ECO:0000256" key="6">
    <source>
        <dbReference type="ARBA" id="ARBA00022989"/>
    </source>
</evidence>
<evidence type="ECO:0000256" key="2">
    <source>
        <dbReference type="ARBA" id="ARBA00022475"/>
    </source>
</evidence>
<evidence type="ECO:0000256" key="3">
    <source>
        <dbReference type="ARBA" id="ARBA00022676"/>
    </source>
</evidence>
<gene>
    <name evidence="11" type="ORF">SAMN02745857_03733</name>
</gene>
<feature type="transmembrane region" description="Helical" evidence="8">
    <location>
        <begin position="118"/>
        <end position="135"/>
    </location>
</feature>
<organism evidence="11 12">
    <name type="scientific">Andreprevotia lacus DSM 23236</name>
    <dbReference type="NCBI Taxonomy" id="1121001"/>
    <lineage>
        <taxon>Bacteria</taxon>
        <taxon>Pseudomonadati</taxon>
        <taxon>Pseudomonadota</taxon>
        <taxon>Betaproteobacteria</taxon>
        <taxon>Neisseriales</taxon>
        <taxon>Chitinibacteraceae</taxon>
        <taxon>Andreprevotia</taxon>
    </lineage>
</organism>
<dbReference type="GO" id="GO:0016763">
    <property type="term" value="F:pentosyltransferase activity"/>
    <property type="evidence" value="ECO:0007669"/>
    <property type="project" value="TreeGrafter"/>
</dbReference>
<evidence type="ECO:0000259" key="9">
    <source>
        <dbReference type="Pfam" id="PF02366"/>
    </source>
</evidence>
<feature type="domain" description="ArnT-like N-terminal" evidence="9">
    <location>
        <begin position="15"/>
        <end position="245"/>
    </location>
</feature>
<dbReference type="InterPro" id="IPR003342">
    <property type="entry name" value="ArnT-like_N"/>
</dbReference>
<dbReference type="GO" id="GO:0005886">
    <property type="term" value="C:plasma membrane"/>
    <property type="evidence" value="ECO:0007669"/>
    <property type="project" value="UniProtKB-SubCell"/>
</dbReference>
<dbReference type="RefSeq" id="WP_084092671.1">
    <property type="nucleotide sequence ID" value="NZ_FWXD01000032.1"/>
</dbReference>
<dbReference type="Pfam" id="PF02366">
    <property type="entry name" value="PMT"/>
    <property type="match status" value="1"/>
</dbReference>